<dbReference type="PANTHER" id="PTHR15337:SF11">
    <property type="entry name" value="THIOREDOXIN DOMAIN-CONTAINING PROTEIN"/>
    <property type="match status" value="1"/>
</dbReference>
<dbReference type="InterPro" id="IPR013766">
    <property type="entry name" value="Thioredoxin_domain"/>
</dbReference>
<dbReference type="KEGG" id="cao:Celal_3435"/>
<dbReference type="Gene3D" id="3.40.30.10">
    <property type="entry name" value="Glutaredoxin"/>
    <property type="match status" value="1"/>
</dbReference>
<dbReference type="HOGENOM" id="CLU_090389_8_1_10"/>
<dbReference type="AlphaFoldDB" id="E6X6Y7"/>
<dbReference type="InterPro" id="IPR051099">
    <property type="entry name" value="AGR/TXD"/>
</dbReference>
<proteinExistence type="predicted"/>
<evidence type="ECO:0000313" key="3">
    <source>
        <dbReference type="EMBL" id="ADV50700.1"/>
    </source>
</evidence>
<evidence type="ECO:0000259" key="2">
    <source>
        <dbReference type="PROSITE" id="PS51352"/>
    </source>
</evidence>
<dbReference type="STRING" id="688270.Celal_3435"/>
<sequence>MKKLLIALLFPVLLCAQGDLKEKKTNWLTDYKTAVKKAEKEDKNILVFFTGSDWCPPCIALKKDFFETPSFDEYAKEYILLYVDIPRNRDLLSADQLAQNKELASKYNKRGSVPMLKVINENGKELGAMSGYSMNGEIQYHTKFLDKYYK</sequence>
<evidence type="ECO:0000313" key="4">
    <source>
        <dbReference type="Proteomes" id="UP000008634"/>
    </source>
</evidence>
<dbReference type="CDD" id="cd02947">
    <property type="entry name" value="TRX_family"/>
    <property type="match status" value="1"/>
</dbReference>
<protein>
    <submittedName>
        <fullName evidence="3">Protein disulfide isomerase</fullName>
    </submittedName>
</protein>
<dbReference type="PANTHER" id="PTHR15337">
    <property type="entry name" value="ANTERIOR GRADIENT PROTEIN-RELATED"/>
    <property type="match status" value="1"/>
</dbReference>
<dbReference type="Pfam" id="PF13899">
    <property type="entry name" value="Thioredoxin_7"/>
    <property type="match status" value="1"/>
</dbReference>
<dbReference type="OrthoDB" id="981626at2"/>
<dbReference type="RefSeq" id="WP_013552152.1">
    <property type="nucleotide sequence ID" value="NC_014934.1"/>
</dbReference>
<dbReference type="PROSITE" id="PS51352">
    <property type="entry name" value="THIOREDOXIN_2"/>
    <property type="match status" value="1"/>
</dbReference>
<reference evidence="3 4" key="1">
    <citation type="journal article" date="2010" name="Stand. Genomic Sci.">
        <title>Complete genome sequence of Cellulophaga algicola type strain (IC166).</title>
        <authorList>
            <person name="Abt B."/>
            <person name="Lu M."/>
            <person name="Misra M."/>
            <person name="Han C."/>
            <person name="Nolan M."/>
            <person name="Lucas S."/>
            <person name="Hammon N."/>
            <person name="Deshpande S."/>
            <person name="Cheng J.F."/>
            <person name="Tapia R."/>
            <person name="Goodwin L."/>
            <person name="Pitluck S."/>
            <person name="Liolios K."/>
            <person name="Pagani I."/>
            <person name="Ivanova N."/>
            <person name="Mavromatis K."/>
            <person name="Ovchinikova G."/>
            <person name="Pati A."/>
            <person name="Chen A."/>
            <person name="Palaniappan K."/>
            <person name="Land M."/>
            <person name="Hauser L."/>
            <person name="Chang Y.J."/>
            <person name="Jeffries C.D."/>
            <person name="Detter J.C."/>
            <person name="Brambilla E."/>
            <person name="Rohde M."/>
            <person name="Tindall B.J."/>
            <person name="Goker M."/>
            <person name="Woyke T."/>
            <person name="Bristow J."/>
            <person name="Eisen J.A."/>
            <person name="Markowitz V."/>
            <person name="Hugenholtz P."/>
            <person name="Kyrpides N.C."/>
            <person name="Klenk H.P."/>
            <person name="Lapidus A."/>
        </authorList>
    </citation>
    <scope>NUCLEOTIDE SEQUENCE [LARGE SCALE GENOMIC DNA]</scope>
    <source>
        <strain evidence="4">DSM 14237 / IC166 / ACAM 630</strain>
    </source>
</reference>
<dbReference type="eggNOG" id="COG0526">
    <property type="taxonomic scope" value="Bacteria"/>
</dbReference>
<evidence type="ECO:0000256" key="1">
    <source>
        <dbReference type="ARBA" id="ARBA00022729"/>
    </source>
</evidence>
<dbReference type="SUPFAM" id="SSF52833">
    <property type="entry name" value="Thioredoxin-like"/>
    <property type="match status" value="1"/>
</dbReference>
<organism evidence="3 4">
    <name type="scientific">Cellulophaga algicola (strain DSM 14237 / IC166 / ACAM 630)</name>
    <dbReference type="NCBI Taxonomy" id="688270"/>
    <lineage>
        <taxon>Bacteria</taxon>
        <taxon>Pseudomonadati</taxon>
        <taxon>Bacteroidota</taxon>
        <taxon>Flavobacteriia</taxon>
        <taxon>Flavobacteriales</taxon>
        <taxon>Flavobacteriaceae</taxon>
        <taxon>Cellulophaga</taxon>
    </lineage>
</organism>
<name>E6X6Y7_CELAD</name>
<feature type="domain" description="Thioredoxin" evidence="2">
    <location>
        <begin position="1"/>
        <end position="150"/>
    </location>
</feature>
<dbReference type="InterPro" id="IPR036249">
    <property type="entry name" value="Thioredoxin-like_sf"/>
</dbReference>
<gene>
    <name evidence="3" type="ordered locus">Celal_3435</name>
</gene>
<accession>E6X6Y7</accession>
<dbReference type="GO" id="GO:0016853">
    <property type="term" value="F:isomerase activity"/>
    <property type="evidence" value="ECO:0007669"/>
    <property type="project" value="UniProtKB-KW"/>
</dbReference>
<keyword evidence="1" id="KW-0732">Signal</keyword>
<dbReference type="Proteomes" id="UP000008634">
    <property type="component" value="Chromosome"/>
</dbReference>
<keyword evidence="4" id="KW-1185">Reference proteome</keyword>
<dbReference type="EMBL" id="CP002453">
    <property type="protein sequence ID" value="ADV50700.1"/>
    <property type="molecule type" value="Genomic_DNA"/>
</dbReference>
<keyword evidence="3" id="KW-0413">Isomerase</keyword>